<dbReference type="OrthoDB" id="2257100at2759"/>
<name>S2JFL8_MUCC1</name>
<dbReference type="VEuPathDB" id="FungiDB:HMPREF1544_04067"/>
<dbReference type="PANTHER" id="PTHR46391">
    <property type="entry name" value="BASIC LEUCINE ZIPPER 34"/>
    <property type="match status" value="1"/>
</dbReference>
<protein>
    <recommendedName>
        <fullName evidence="6">BZIP domain-containing protein</fullName>
    </recommendedName>
</protein>
<accession>S2JFL8</accession>
<dbReference type="EMBL" id="KE123940">
    <property type="protein sequence ID" value="EPB89076.1"/>
    <property type="molecule type" value="Genomic_DNA"/>
</dbReference>
<dbReference type="InterPro" id="IPR004827">
    <property type="entry name" value="bZIP"/>
</dbReference>
<reference evidence="8" key="1">
    <citation type="submission" date="2013-05" db="EMBL/GenBank/DDBJ databases">
        <title>The Genome sequence of Mucor circinelloides f. circinelloides 1006PhL.</title>
        <authorList>
            <consortium name="The Broad Institute Genomics Platform"/>
            <person name="Cuomo C."/>
            <person name="Earl A."/>
            <person name="Findley K."/>
            <person name="Lee S.C."/>
            <person name="Walker B."/>
            <person name="Young S."/>
            <person name="Zeng Q."/>
            <person name="Gargeya S."/>
            <person name="Fitzgerald M."/>
            <person name="Haas B."/>
            <person name="Abouelleil A."/>
            <person name="Allen A.W."/>
            <person name="Alvarado L."/>
            <person name="Arachchi H.M."/>
            <person name="Berlin A.M."/>
            <person name="Chapman S.B."/>
            <person name="Gainer-Dewar J."/>
            <person name="Goldberg J."/>
            <person name="Griggs A."/>
            <person name="Gujja S."/>
            <person name="Hansen M."/>
            <person name="Howarth C."/>
            <person name="Imamovic A."/>
            <person name="Ireland A."/>
            <person name="Larimer J."/>
            <person name="McCowan C."/>
            <person name="Murphy C."/>
            <person name="Pearson M."/>
            <person name="Poon T.W."/>
            <person name="Priest M."/>
            <person name="Roberts A."/>
            <person name="Saif S."/>
            <person name="Shea T."/>
            <person name="Sisk P."/>
            <person name="Sykes S."/>
            <person name="Wortman J."/>
            <person name="Nusbaum C."/>
            <person name="Birren B."/>
        </authorList>
    </citation>
    <scope>NUCLEOTIDE SEQUENCE [LARGE SCALE GENOMIC DNA]</scope>
    <source>
        <strain evidence="8">1006PhL</strain>
    </source>
</reference>
<dbReference type="InParanoid" id="S2JFL8"/>
<dbReference type="Gene3D" id="3.30.160.60">
    <property type="entry name" value="Classic Zinc Finger"/>
    <property type="match status" value="1"/>
</dbReference>
<dbReference type="CDD" id="cd12193">
    <property type="entry name" value="bZIP_GCN4"/>
    <property type="match status" value="1"/>
</dbReference>
<evidence type="ECO:0000256" key="3">
    <source>
        <dbReference type="ARBA" id="ARBA00023242"/>
    </source>
</evidence>
<dbReference type="SUPFAM" id="SSF57959">
    <property type="entry name" value="Leucine zipper domain"/>
    <property type="match status" value="1"/>
</dbReference>
<feature type="domain" description="BZIP" evidence="6">
    <location>
        <begin position="153"/>
        <end position="210"/>
    </location>
</feature>
<feature type="compositionally biased region" description="Low complexity" evidence="5">
    <location>
        <begin position="75"/>
        <end position="84"/>
    </location>
</feature>
<dbReference type="GO" id="GO:0003677">
    <property type="term" value="F:DNA binding"/>
    <property type="evidence" value="ECO:0007669"/>
    <property type="project" value="TreeGrafter"/>
</dbReference>
<evidence type="ECO:0000256" key="1">
    <source>
        <dbReference type="ARBA" id="ARBA00023015"/>
    </source>
</evidence>
<keyword evidence="4" id="KW-0175">Coiled coil</keyword>
<dbReference type="GO" id="GO:0003700">
    <property type="term" value="F:DNA-binding transcription factor activity"/>
    <property type="evidence" value="ECO:0007669"/>
    <property type="project" value="InterPro"/>
</dbReference>
<keyword evidence="2" id="KW-0804">Transcription</keyword>
<sequence length="236" mass="26053">MNTGYNTTASSSSSSTLFPPLNDANSSPPLDNISEGGLLWNNVNTFAIPDDTTDKSDTSSISSPFPALRFNTQTSAAAASAASANTGVESKEDSTAFNISWGGDDKPPVELHPEEKPVEEPKLSRPLPKPRGIRRLPEPEPSADGTIDEDTLKRRKNTDAARRSRMKKFMKVDQLETKVNALQAENAKLTLSNAVLESEKRSLHAKENEYKKRIKYLEDIMRCNGWDFSTGNYESW</sequence>
<dbReference type="Pfam" id="PF07716">
    <property type="entry name" value="bZIP_2"/>
    <property type="match status" value="1"/>
</dbReference>
<feature type="region of interest" description="Disordered" evidence="5">
    <location>
        <begin position="1"/>
        <end position="149"/>
    </location>
</feature>
<keyword evidence="3" id="KW-0539">Nucleus</keyword>
<evidence type="ECO:0000259" key="6">
    <source>
        <dbReference type="PROSITE" id="PS50217"/>
    </source>
</evidence>
<proteinExistence type="predicted"/>
<dbReference type="InterPro" id="IPR052483">
    <property type="entry name" value="bZIP_transcription_regulators"/>
</dbReference>
<dbReference type="GO" id="GO:0005634">
    <property type="term" value="C:nucleus"/>
    <property type="evidence" value="ECO:0007669"/>
    <property type="project" value="TreeGrafter"/>
</dbReference>
<keyword evidence="1" id="KW-0805">Transcription regulation</keyword>
<gene>
    <name evidence="7" type="ORF">HMPREF1544_04067</name>
</gene>
<evidence type="ECO:0000256" key="5">
    <source>
        <dbReference type="SAM" id="MobiDB-lite"/>
    </source>
</evidence>
<dbReference type="SMART" id="SM00338">
    <property type="entry name" value="BRLZ"/>
    <property type="match status" value="1"/>
</dbReference>
<feature type="coiled-coil region" evidence="4">
    <location>
        <begin position="172"/>
        <end position="199"/>
    </location>
</feature>
<dbReference type="Proteomes" id="UP000014254">
    <property type="component" value="Unassembled WGS sequence"/>
</dbReference>
<dbReference type="OMA" id="HAKENEY"/>
<dbReference type="GO" id="GO:0045893">
    <property type="term" value="P:positive regulation of DNA-templated transcription"/>
    <property type="evidence" value="ECO:0007669"/>
    <property type="project" value="TreeGrafter"/>
</dbReference>
<feature type="compositionally biased region" description="Basic and acidic residues" evidence="5">
    <location>
        <begin position="103"/>
        <end position="123"/>
    </location>
</feature>
<evidence type="ECO:0000256" key="4">
    <source>
        <dbReference type="SAM" id="Coils"/>
    </source>
</evidence>
<evidence type="ECO:0000313" key="7">
    <source>
        <dbReference type="EMBL" id="EPB89076.1"/>
    </source>
</evidence>
<dbReference type="PANTHER" id="PTHR46391:SF35">
    <property type="entry name" value="BASIC LEUCINE ZIPPER 34-LIKE ISOFORM X1"/>
    <property type="match status" value="1"/>
</dbReference>
<dbReference type="AlphaFoldDB" id="S2JFL8"/>
<evidence type="ECO:0000256" key="2">
    <source>
        <dbReference type="ARBA" id="ARBA00023163"/>
    </source>
</evidence>
<keyword evidence="8" id="KW-1185">Reference proteome</keyword>
<dbReference type="PROSITE" id="PS50217">
    <property type="entry name" value="BZIP"/>
    <property type="match status" value="1"/>
</dbReference>
<dbReference type="PROSITE" id="PS00036">
    <property type="entry name" value="BZIP_BASIC"/>
    <property type="match status" value="1"/>
</dbReference>
<evidence type="ECO:0000313" key="8">
    <source>
        <dbReference type="Proteomes" id="UP000014254"/>
    </source>
</evidence>
<dbReference type="InterPro" id="IPR046347">
    <property type="entry name" value="bZIP_sf"/>
</dbReference>
<dbReference type="STRING" id="1220926.S2JFL8"/>
<organism evidence="7 8">
    <name type="scientific">Mucor circinelloides f. circinelloides (strain 1006PhL)</name>
    <name type="common">Mucormycosis agent</name>
    <name type="synonym">Calyptromyces circinelloides</name>
    <dbReference type="NCBI Taxonomy" id="1220926"/>
    <lineage>
        <taxon>Eukaryota</taxon>
        <taxon>Fungi</taxon>
        <taxon>Fungi incertae sedis</taxon>
        <taxon>Mucoromycota</taxon>
        <taxon>Mucoromycotina</taxon>
        <taxon>Mucoromycetes</taxon>
        <taxon>Mucorales</taxon>
        <taxon>Mucorineae</taxon>
        <taxon>Mucoraceae</taxon>
        <taxon>Mucor</taxon>
    </lineage>
</organism>